<protein>
    <submittedName>
        <fullName evidence="1">PilN domain-containing protein</fullName>
    </submittedName>
</protein>
<dbReference type="InterPro" id="IPR007813">
    <property type="entry name" value="PilN"/>
</dbReference>
<dbReference type="InterPro" id="IPR043129">
    <property type="entry name" value="ATPase_NBD"/>
</dbReference>
<sequence>MIVGDLFIWWRRQIGGMIPERWRLSRFSARPVVVAAIEDARLAVSVVRQGTPTPVGGCGLSDGADDGDVAACRHALSDALGGAAPASTVLRLPPGLPMQRDVVLPSATGGSLDTVLGYEMDRLTPFPADRIWYAYDILRRDPDHKQLHVRLSIVPRAAIAAALATLARVGLRPDRLEDAAGRAGIPMRDAATGQGRLPRARMAMIVAAALLPAVAGGAAFWRQSVEQGHLAARIVLLRPEAEQARVLRRQAEDRSAGAGLIARERRRLGDPLEVLAAVTRILPDDSFLTDLILRQGQLIISGQASAATGLIQALSTDPLFRTPAFVAPVTRVEGQNASLFSIHAGVGQ</sequence>
<evidence type="ECO:0000313" key="1">
    <source>
        <dbReference type="EMBL" id="MBB2191010.1"/>
    </source>
</evidence>
<comment type="caution">
    <text evidence="1">The sequence shown here is derived from an EMBL/GenBank/DDBJ whole genome shotgun (WGS) entry which is preliminary data.</text>
</comment>
<name>A0A7W4PEV9_9PROT</name>
<evidence type="ECO:0000313" key="2">
    <source>
        <dbReference type="Proteomes" id="UP000555756"/>
    </source>
</evidence>
<dbReference type="Pfam" id="PF05137">
    <property type="entry name" value="PilN"/>
    <property type="match status" value="1"/>
</dbReference>
<reference evidence="1 2" key="1">
    <citation type="submission" date="2020-04" db="EMBL/GenBank/DDBJ databases">
        <title>Description of novel Gluconacetobacter.</title>
        <authorList>
            <person name="Sombolestani A."/>
        </authorList>
    </citation>
    <scope>NUCLEOTIDE SEQUENCE [LARGE SCALE GENOMIC DNA]</scope>
    <source>
        <strain evidence="1 2">LMG 21311</strain>
    </source>
</reference>
<dbReference type="EMBL" id="JABEQF010000011">
    <property type="protein sequence ID" value="MBB2191010.1"/>
    <property type="molecule type" value="Genomic_DNA"/>
</dbReference>
<dbReference type="SUPFAM" id="SSF53067">
    <property type="entry name" value="Actin-like ATPase domain"/>
    <property type="match status" value="1"/>
</dbReference>
<proteinExistence type="predicted"/>
<dbReference type="AlphaFoldDB" id="A0A7W4PEV9"/>
<organism evidence="1 2">
    <name type="scientific">Gluconacetobacter azotocaptans</name>
    <dbReference type="NCBI Taxonomy" id="142834"/>
    <lineage>
        <taxon>Bacteria</taxon>
        <taxon>Pseudomonadati</taxon>
        <taxon>Pseudomonadota</taxon>
        <taxon>Alphaproteobacteria</taxon>
        <taxon>Acetobacterales</taxon>
        <taxon>Acetobacteraceae</taxon>
        <taxon>Gluconacetobacter</taxon>
    </lineage>
</organism>
<accession>A0A7W4PEV9</accession>
<dbReference type="RefSeq" id="WP_183120146.1">
    <property type="nucleotide sequence ID" value="NZ_JABEQF010000011.1"/>
</dbReference>
<dbReference type="PANTHER" id="PTHR40278">
    <property type="entry name" value="DNA UTILIZATION PROTEIN HOFN"/>
    <property type="match status" value="1"/>
</dbReference>
<dbReference type="PANTHER" id="PTHR40278:SF1">
    <property type="entry name" value="DNA UTILIZATION PROTEIN HOFN"/>
    <property type="match status" value="1"/>
</dbReference>
<dbReference type="InterPro" id="IPR052534">
    <property type="entry name" value="Extracell_DNA_Util/SecSys_Comp"/>
</dbReference>
<gene>
    <name evidence="1" type="ORF">HLH34_13745</name>
</gene>
<dbReference type="Gene3D" id="3.30.420.380">
    <property type="match status" value="1"/>
</dbReference>
<keyword evidence="2" id="KW-1185">Reference proteome</keyword>
<dbReference type="Proteomes" id="UP000555756">
    <property type="component" value="Unassembled WGS sequence"/>
</dbReference>